<dbReference type="InterPro" id="IPR025883">
    <property type="entry name" value="Cadherin-like_domain"/>
</dbReference>
<name>A0ABV6J1P9_9BACL</name>
<feature type="domain" description="Cadherin-like beta-sandwich-like" evidence="1">
    <location>
        <begin position="261"/>
        <end position="351"/>
    </location>
</feature>
<comment type="caution">
    <text evidence="2">The sequence shown here is derived from an EMBL/GenBank/DDBJ whole genome shotgun (WGS) entry which is preliminary data.</text>
</comment>
<dbReference type="Proteomes" id="UP001589818">
    <property type="component" value="Unassembled WGS sequence"/>
</dbReference>
<feature type="domain" description="Cadherin-like beta-sandwich-like" evidence="1">
    <location>
        <begin position="3"/>
        <end position="49"/>
    </location>
</feature>
<dbReference type="Pfam" id="PF12733">
    <property type="entry name" value="Cadherin-like"/>
    <property type="match status" value="4"/>
</dbReference>
<feature type="non-terminal residue" evidence="2">
    <location>
        <position position="1"/>
    </location>
</feature>
<dbReference type="EMBL" id="JBHLVF010000001">
    <property type="protein sequence ID" value="MFC0389799.1"/>
    <property type="molecule type" value="Genomic_DNA"/>
</dbReference>
<feature type="domain" description="Cadherin-like beta-sandwich-like" evidence="1">
    <location>
        <begin position="160"/>
        <end position="251"/>
    </location>
</feature>
<protein>
    <submittedName>
        <fullName evidence="2">Cadherin-like beta sandwich domain-containing protein</fullName>
    </submittedName>
</protein>
<evidence type="ECO:0000313" key="3">
    <source>
        <dbReference type="Proteomes" id="UP001589818"/>
    </source>
</evidence>
<sequence length="353" mass="36267">AKSLTINGEAAVSGTAKAVTIPASGLITIAVTAEDGTTVRSYTIQVNRKADPALGDATLSALKVTPGTLSPVFDPAKNEYTVTVGQEVTTLQVTATTNNPNAKSLTMNGKKAVSGQAKAVTIPAGGLIAIGVTSEDFKSIKIYTIRVKRKPDPVSSDATLSALAVSPGTLTPVFDPAKAAYSVLVEKNATTLQVTATKRDPKAKSLTINGEAAVSGTAKAVTIPASGLITIAVTAEDGTTLRSYTIQVKRKADPALGDATLSALKVTPGTLSPVFDPAKNEYTVTVGQEVTTLQVTATTNNPNAKSLTMNGRKAVSGQAKAVLIPDGGLIAIGVTSEDFKTIKIYTIRVKRST</sequence>
<proteinExistence type="predicted"/>
<reference evidence="2 3" key="1">
    <citation type="submission" date="2024-09" db="EMBL/GenBank/DDBJ databases">
        <authorList>
            <person name="Sun Q."/>
            <person name="Mori K."/>
        </authorList>
    </citation>
    <scope>NUCLEOTIDE SEQUENCE [LARGE SCALE GENOMIC DNA]</scope>
    <source>
        <strain evidence="2 3">CCM 4839</strain>
    </source>
</reference>
<accession>A0ABV6J1P9</accession>
<evidence type="ECO:0000259" key="1">
    <source>
        <dbReference type="Pfam" id="PF12733"/>
    </source>
</evidence>
<organism evidence="2 3">
    <name type="scientific">Paenibacillus mendelii</name>
    <dbReference type="NCBI Taxonomy" id="206163"/>
    <lineage>
        <taxon>Bacteria</taxon>
        <taxon>Bacillati</taxon>
        <taxon>Bacillota</taxon>
        <taxon>Bacilli</taxon>
        <taxon>Bacillales</taxon>
        <taxon>Paenibacillaceae</taxon>
        <taxon>Paenibacillus</taxon>
    </lineage>
</organism>
<feature type="domain" description="Cadherin-like beta-sandwich-like" evidence="1">
    <location>
        <begin position="59"/>
        <end position="150"/>
    </location>
</feature>
<keyword evidence="3" id="KW-1185">Reference proteome</keyword>
<dbReference type="RefSeq" id="WP_379123306.1">
    <property type="nucleotide sequence ID" value="NZ_JBHLVF010000001.1"/>
</dbReference>
<gene>
    <name evidence="2" type="ORF">ACFFJ8_00265</name>
</gene>
<evidence type="ECO:0000313" key="2">
    <source>
        <dbReference type="EMBL" id="MFC0389799.1"/>
    </source>
</evidence>